<comment type="cofactor">
    <cofactor evidence="6">
        <name>Mg(2+)</name>
        <dbReference type="ChEBI" id="CHEBI:18420"/>
    </cofactor>
</comment>
<keyword evidence="2 6" id="KW-0540">Nuclease</keyword>
<accession>H5XJF8</accession>
<sequence length="137" mass="14610">MSEVPTGEIVVDASVLVDILAGTPVGGAARDRIRHAILHAPAHVDAEVLSALSWLQRAGVLDATAVSHALTSLVHLPVRRHELPKLTSGAWSRRENVRMADALYVELASQLGVTLVTSDQRLARTCPLAESVTEPPD</sequence>
<protein>
    <recommendedName>
        <fullName evidence="6">Ribonuclease VapC</fullName>
        <shortName evidence="6">RNase VapC</shortName>
        <ecNumber evidence="6">3.1.-.-</ecNumber>
    </recommendedName>
    <alternativeName>
        <fullName evidence="6">Toxin VapC</fullName>
    </alternativeName>
</protein>
<keyword evidence="6" id="KW-0800">Toxin</keyword>
<keyword evidence="3 6" id="KW-0479">Metal-binding</keyword>
<dbReference type="GO" id="GO:0000287">
    <property type="term" value="F:magnesium ion binding"/>
    <property type="evidence" value="ECO:0007669"/>
    <property type="project" value="UniProtKB-UniRule"/>
</dbReference>
<dbReference type="Gene3D" id="3.40.50.1010">
    <property type="entry name" value="5'-nuclease"/>
    <property type="match status" value="1"/>
</dbReference>
<dbReference type="SUPFAM" id="SSF88723">
    <property type="entry name" value="PIN domain-like"/>
    <property type="match status" value="1"/>
</dbReference>
<reference evidence="8 9" key="1">
    <citation type="submission" date="2011-11" db="EMBL/GenBank/DDBJ databases">
        <title>The Noncontiguous Finished sequence of Saccharomonospora cyanea NA-134.</title>
        <authorList>
            <consortium name="US DOE Joint Genome Institute"/>
            <person name="Lucas S."/>
            <person name="Han J."/>
            <person name="Lapidus A."/>
            <person name="Cheng J.-F."/>
            <person name="Goodwin L."/>
            <person name="Pitluck S."/>
            <person name="Peters L."/>
            <person name="Ovchinnikova G."/>
            <person name="Lu M."/>
            <person name="Detter J.C."/>
            <person name="Han C."/>
            <person name="Tapia R."/>
            <person name="Land M."/>
            <person name="Hauser L."/>
            <person name="Kyrpides N."/>
            <person name="Ivanova N."/>
            <person name="Pagani I."/>
            <person name="Brambilla E.-M."/>
            <person name="Klenk H.-P."/>
            <person name="Woyke T."/>
        </authorList>
    </citation>
    <scope>NUCLEOTIDE SEQUENCE [LARGE SCALE GENOMIC DNA]</scope>
    <source>
        <strain evidence="8 9">NA-134</strain>
    </source>
</reference>
<dbReference type="STRING" id="882082.SaccyDRAFT_0785"/>
<dbReference type="AlphaFoldDB" id="H5XJF8"/>
<dbReference type="RefSeq" id="WP_005453798.1">
    <property type="nucleotide sequence ID" value="NZ_CM001440.1"/>
</dbReference>
<feature type="domain" description="PIN" evidence="7">
    <location>
        <begin position="9"/>
        <end position="125"/>
    </location>
</feature>
<comment type="similarity">
    <text evidence="6">Belongs to the PINc/VapC protein family.</text>
</comment>
<dbReference type="InterPro" id="IPR051619">
    <property type="entry name" value="TypeII_TA_RNase_PINc/VapC"/>
</dbReference>
<dbReference type="InterPro" id="IPR044153">
    <property type="entry name" value="PIN_Pae0151-like"/>
</dbReference>
<evidence type="ECO:0000259" key="7">
    <source>
        <dbReference type="Pfam" id="PF01850"/>
    </source>
</evidence>
<evidence type="ECO:0000256" key="1">
    <source>
        <dbReference type="ARBA" id="ARBA00022649"/>
    </source>
</evidence>
<dbReference type="EC" id="3.1.-.-" evidence="6"/>
<organism evidence="8 9">
    <name type="scientific">Saccharomonospora cyanea NA-134</name>
    <dbReference type="NCBI Taxonomy" id="882082"/>
    <lineage>
        <taxon>Bacteria</taxon>
        <taxon>Bacillati</taxon>
        <taxon>Actinomycetota</taxon>
        <taxon>Actinomycetes</taxon>
        <taxon>Pseudonocardiales</taxon>
        <taxon>Pseudonocardiaceae</taxon>
        <taxon>Saccharomonospora</taxon>
    </lineage>
</organism>
<keyword evidence="9" id="KW-1185">Reference proteome</keyword>
<comment type="function">
    <text evidence="6">Toxic component of a toxin-antitoxin (TA) system. An RNase.</text>
</comment>
<dbReference type="Pfam" id="PF01850">
    <property type="entry name" value="PIN"/>
    <property type="match status" value="1"/>
</dbReference>
<dbReference type="Proteomes" id="UP000002791">
    <property type="component" value="Chromosome"/>
</dbReference>
<evidence type="ECO:0000256" key="5">
    <source>
        <dbReference type="ARBA" id="ARBA00022842"/>
    </source>
</evidence>
<evidence type="ECO:0000256" key="3">
    <source>
        <dbReference type="ARBA" id="ARBA00022723"/>
    </source>
</evidence>
<keyword evidence="4 6" id="KW-0378">Hydrolase</keyword>
<dbReference type="HAMAP" id="MF_00265">
    <property type="entry name" value="VapC_Nob1"/>
    <property type="match status" value="1"/>
</dbReference>
<dbReference type="eggNOG" id="COG4113">
    <property type="taxonomic scope" value="Bacteria"/>
</dbReference>
<evidence type="ECO:0000313" key="8">
    <source>
        <dbReference type="EMBL" id="EHR59708.1"/>
    </source>
</evidence>
<dbReference type="PANTHER" id="PTHR35901">
    <property type="entry name" value="RIBONUCLEASE VAPC3"/>
    <property type="match status" value="1"/>
</dbReference>
<dbReference type="HOGENOM" id="CLU_121774_0_1_11"/>
<dbReference type="EMBL" id="CM001440">
    <property type="protein sequence ID" value="EHR59708.1"/>
    <property type="molecule type" value="Genomic_DNA"/>
</dbReference>
<evidence type="ECO:0000256" key="4">
    <source>
        <dbReference type="ARBA" id="ARBA00022801"/>
    </source>
</evidence>
<proteinExistence type="inferred from homology"/>
<keyword evidence="5 6" id="KW-0460">Magnesium</keyword>
<name>H5XJF8_9PSEU</name>
<keyword evidence="1 6" id="KW-1277">Toxin-antitoxin system</keyword>
<dbReference type="OrthoDB" id="4377304at2"/>
<dbReference type="InterPro" id="IPR022907">
    <property type="entry name" value="VapC_family"/>
</dbReference>
<dbReference type="CDD" id="cd09873">
    <property type="entry name" value="PIN_Pae0151-like"/>
    <property type="match status" value="1"/>
</dbReference>
<dbReference type="GO" id="GO:0004540">
    <property type="term" value="F:RNA nuclease activity"/>
    <property type="evidence" value="ECO:0007669"/>
    <property type="project" value="InterPro"/>
</dbReference>
<dbReference type="GO" id="GO:0016787">
    <property type="term" value="F:hydrolase activity"/>
    <property type="evidence" value="ECO:0007669"/>
    <property type="project" value="UniProtKB-KW"/>
</dbReference>
<evidence type="ECO:0000256" key="2">
    <source>
        <dbReference type="ARBA" id="ARBA00022722"/>
    </source>
</evidence>
<dbReference type="InterPro" id="IPR002716">
    <property type="entry name" value="PIN_dom"/>
</dbReference>
<feature type="binding site" evidence="6">
    <location>
        <position position="12"/>
    </location>
    <ligand>
        <name>Mg(2+)</name>
        <dbReference type="ChEBI" id="CHEBI:18420"/>
    </ligand>
</feature>
<dbReference type="GO" id="GO:0090729">
    <property type="term" value="F:toxin activity"/>
    <property type="evidence" value="ECO:0007669"/>
    <property type="project" value="UniProtKB-KW"/>
</dbReference>
<gene>
    <name evidence="6" type="primary">vapC</name>
    <name evidence="8" type="ORF">SaccyDRAFT_0785</name>
</gene>
<evidence type="ECO:0000256" key="6">
    <source>
        <dbReference type="HAMAP-Rule" id="MF_00265"/>
    </source>
</evidence>
<feature type="binding site" evidence="6">
    <location>
        <position position="101"/>
    </location>
    <ligand>
        <name>Mg(2+)</name>
        <dbReference type="ChEBI" id="CHEBI:18420"/>
    </ligand>
</feature>
<dbReference type="PANTHER" id="PTHR35901:SF1">
    <property type="entry name" value="EXONUCLEASE VAPC9"/>
    <property type="match status" value="1"/>
</dbReference>
<evidence type="ECO:0000313" key="9">
    <source>
        <dbReference type="Proteomes" id="UP000002791"/>
    </source>
</evidence>
<dbReference type="InterPro" id="IPR029060">
    <property type="entry name" value="PIN-like_dom_sf"/>
</dbReference>